<sequence length="785" mass="86310">MVFDQAGAQCVQAARAPTRPRQSHQHELKRHLDRCEQLLQEVAGSRRGVEERPSSSSSSVSPVPEPITPLAQHGSSVKDVEDVLSRWTPFRRPDGKLVEHADGTVSFMEDGYLQSVHEEVRAMREILDNDSTILGVASVGASHTYSPVSTNTPPSTAEELDTDMGLLGNDEMSGPYPTAHLWPTSAHVFRLWQIYIERVNPLSKVIHVPSLQPYLVEACVGMENIPQNIQGLLFAIFLMAIIAMREEETQEYLGMPRDQAFARFSSGTRRALRNQDFFCRNDLVIVQTLAVYTMSLYDRPRSQRPAAWILSGVALRIGQRMGLHQDGERLGLSPFETEMRRRLWWQLVLQDAHFALGAGLGHSMLPRDSNTLGPRNLNDADIYPAATEPFPDRDGPTEMVLCSIMYKTARFMTRTPGLEMGMTVGPAATTTTKGLESATMSHSGDMNSCAQTNSAGDKDHKPSADQQHMSYYSALLDELERDMAHIREKQLNPSSSPTHRMAAVLIDCLLKHLIDTFRPPPLPHTPAGHSDTSDDASPSGGGGGGGGGSRYFLPGRSGPFNAGAGDCSPDGIFRTAVGEIEMQNKITAVSADTGFAWFSRLDFRVNFESTLYVARQLRKRTRPTPLVGEAWRQIEDMYGIQEGLYDLSSNAHRALAKSVLEAWRCREVVVVEGGPGPVADPPYIERLMQDLYAIGDVDFLGQGMTDSISASSDLMTTETMALPEAAAYQQHQYDNLFSATESTPGTMVMDGMDGFTSGCGMPNQQMGQFGQSILGFGMFPAPEWP</sequence>
<organism evidence="5 6">
    <name type="scientific">Microdochium trichocladiopsis</name>
    <dbReference type="NCBI Taxonomy" id="1682393"/>
    <lineage>
        <taxon>Eukaryota</taxon>
        <taxon>Fungi</taxon>
        <taxon>Dikarya</taxon>
        <taxon>Ascomycota</taxon>
        <taxon>Pezizomycotina</taxon>
        <taxon>Sordariomycetes</taxon>
        <taxon>Xylariomycetidae</taxon>
        <taxon>Xylariales</taxon>
        <taxon>Microdochiaceae</taxon>
        <taxon>Microdochium</taxon>
    </lineage>
</organism>
<name>A0A9P8Y5K1_9PEZI</name>
<dbReference type="Proteomes" id="UP000756346">
    <property type="component" value="Unassembled WGS sequence"/>
</dbReference>
<dbReference type="InterPro" id="IPR050613">
    <property type="entry name" value="Sec_Metabolite_Reg"/>
</dbReference>
<dbReference type="PANTHER" id="PTHR31001:SF85">
    <property type="entry name" value="ZN(II)2CYS6 TRANSCRIPTION FACTOR (EUROFUNG)"/>
    <property type="match status" value="1"/>
</dbReference>
<feature type="region of interest" description="Disordered" evidence="3">
    <location>
        <begin position="44"/>
        <end position="76"/>
    </location>
</feature>
<dbReference type="Pfam" id="PF04082">
    <property type="entry name" value="Fungal_trans"/>
    <property type="match status" value="1"/>
</dbReference>
<feature type="domain" description="Xylanolytic transcriptional activator regulatory" evidence="4">
    <location>
        <begin position="307"/>
        <end position="380"/>
    </location>
</feature>
<comment type="subcellular location">
    <subcellularLocation>
        <location evidence="1">Nucleus</location>
    </subcellularLocation>
</comment>
<dbReference type="SMART" id="SM00906">
    <property type="entry name" value="Fungal_trans"/>
    <property type="match status" value="1"/>
</dbReference>
<dbReference type="GO" id="GO:0006351">
    <property type="term" value="P:DNA-templated transcription"/>
    <property type="evidence" value="ECO:0007669"/>
    <property type="project" value="InterPro"/>
</dbReference>
<feature type="region of interest" description="Disordered" evidence="3">
    <location>
        <begin position="519"/>
        <end position="554"/>
    </location>
</feature>
<dbReference type="CDD" id="cd12148">
    <property type="entry name" value="fungal_TF_MHR"/>
    <property type="match status" value="1"/>
</dbReference>
<feature type="compositionally biased region" description="Gly residues" evidence="3">
    <location>
        <begin position="539"/>
        <end position="549"/>
    </location>
</feature>
<dbReference type="PANTHER" id="PTHR31001">
    <property type="entry name" value="UNCHARACTERIZED TRANSCRIPTIONAL REGULATORY PROTEIN"/>
    <property type="match status" value="1"/>
</dbReference>
<dbReference type="AlphaFoldDB" id="A0A9P8Y5K1"/>
<dbReference type="OrthoDB" id="2269373at2759"/>
<gene>
    <name evidence="5" type="ORF">B0I36DRAFT_365161</name>
</gene>
<evidence type="ECO:0000313" key="5">
    <source>
        <dbReference type="EMBL" id="KAH7028040.1"/>
    </source>
</evidence>
<dbReference type="GeneID" id="70188643"/>
<evidence type="ECO:0000313" key="6">
    <source>
        <dbReference type="Proteomes" id="UP000756346"/>
    </source>
</evidence>
<evidence type="ECO:0000256" key="1">
    <source>
        <dbReference type="ARBA" id="ARBA00004123"/>
    </source>
</evidence>
<evidence type="ECO:0000256" key="3">
    <source>
        <dbReference type="SAM" id="MobiDB-lite"/>
    </source>
</evidence>
<dbReference type="EMBL" id="JAGTJQ010000007">
    <property type="protein sequence ID" value="KAH7028040.1"/>
    <property type="molecule type" value="Genomic_DNA"/>
</dbReference>
<feature type="region of interest" description="Disordered" evidence="3">
    <location>
        <begin position="1"/>
        <end position="29"/>
    </location>
</feature>
<evidence type="ECO:0000259" key="4">
    <source>
        <dbReference type="SMART" id="SM00906"/>
    </source>
</evidence>
<accession>A0A9P8Y5K1</accession>
<keyword evidence="2" id="KW-0539">Nucleus</keyword>
<evidence type="ECO:0000256" key="2">
    <source>
        <dbReference type="ARBA" id="ARBA00023242"/>
    </source>
</evidence>
<dbReference type="RefSeq" id="XP_046010839.1">
    <property type="nucleotide sequence ID" value="XM_046159097.1"/>
</dbReference>
<dbReference type="GO" id="GO:0005634">
    <property type="term" value="C:nucleus"/>
    <property type="evidence" value="ECO:0007669"/>
    <property type="project" value="UniProtKB-SubCell"/>
</dbReference>
<dbReference type="InterPro" id="IPR007219">
    <property type="entry name" value="XnlR_reg_dom"/>
</dbReference>
<reference evidence="5" key="1">
    <citation type="journal article" date="2021" name="Nat. Commun.">
        <title>Genetic determinants of endophytism in the Arabidopsis root mycobiome.</title>
        <authorList>
            <person name="Mesny F."/>
            <person name="Miyauchi S."/>
            <person name="Thiergart T."/>
            <person name="Pickel B."/>
            <person name="Atanasova L."/>
            <person name="Karlsson M."/>
            <person name="Huettel B."/>
            <person name="Barry K.W."/>
            <person name="Haridas S."/>
            <person name="Chen C."/>
            <person name="Bauer D."/>
            <person name="Andreopoulos W."/>
            <person name="Pangilinan J."/>
            <person name="LaButti K."/>
            <person name="Riley R."/>
            <person name="Lipzen A."/>
            <person name="Clum A."/>
            <person name="Drula E."/>
            <person name="Henrissat B."/>
            <person name="Kohler A."/>
            <person name="Grigoriev I.V."/>
            <person name="Martin F.M."/>
            <person name="Hacquard S."/>
        </authorList>
    </citation>
    <scope>NUCLEOTIDE SEQUENCE</scope>
    <source>
        <strain evidence="5">MPI-CAGE-CH-0230</strain>
    </source>
</reference>
<protein>
    <submittedName>
        <fullName evidence="5">Fungal-specific transcription factor domain-containing protein</fullName>
    </submittedName>
</protein>
<comment type="caution">
    <text evidence="5">The sequence shown here is derived from an EMBL/GenBank/DDBJ whole genome shotgun (WGS) entry which is preliminary data.</text>
</comment>
<keyword evidence="6" id="KW-1185">Reference proteome</keyword>
<feature type="region of interest" description="Disordered" evidence="3">
    <location>
        <begin position="435"/>
        <end position="464"/>
    </location>
</feature>
<dbReference type="GO" id="GO:0003677">
    <property type="term" value="F:DNA binding"/>
    <property type="evidence" value="ECO:0007669"/>
    <property type="project" value="InterPro"/>
</dbReference>
<feature type="compositionally biased region" description="Polar residues" evidence="3">
    <location>
        <begin position="435"/>
        <end position="455"/>
    </location>
</feature>
<dbReference type="GO" id="GO:0008270">
    <property type="term" value="F:zinc ion binding"/>
    <property type="evidence" value="ECO:0007669"/>
    <property type="project" value="InterPro"/>
</dbReference>
<proteinExistence type="predicted"/>